<organism evidence="2 3">
    <name type="scientific">Cellvibrio fontiphilus</name>
    <dbReference type="NCBI Taxonomy" id="1815559"/>
    <lineage>
        <taxon>Bacteria</taxon>
        <taxon>Pseudomonadati</taxon>
        <taxon>Pseudomonadota</taxon>
        <taxon>Gammaproteobacteria</taxon>
        <taxon>Cellvibrionales</taxon>
        <taxon>Cellvibrionaceae</taxon>
        <taxon>Cellvibrio</taxon>
    </lineage>
</organism>
<dbReference type="PROSITE" id="PS51257">
    <property type="entry name" value="PROKAR_LIPOPROTEIN"/>
    <property type="match status" value="1"/>
</dbReference>
<keyword evidence="1" id="KW-0732">Signal</keyword>
<comment type="caution">
    <text evidence="2">The sequence shown here is derived from an EMBL/GenBank/DDBJ whole genome shotgun (WGS) entry which is preliminary data.</text>
</comment>
<protein>
    <submittedName>
        <fullName evidence="2">DUF4380 domain-containing protein</fullName>
    </submittedName>
</protein>
<evidence type="ECO:0000313" key="2">
    <source>
        <dbReference type="EMBL" id="MFC3116795.1"/>
    </source>
</evidence>
<dbReference type="RefSeq" id="WP_378120447.1">
    <property type="nucleotide sequence ID" value="NZ_JBHRTF010000006.1"/>
</dbReference>
<evidence type="ECO:0000256" key="1">
    <source>
        <dbReference type="SAM" id="SignalP"/>
    </source>
</evidence>
<sequence>MIKRYSLIAALVLATLAMTGCGKGNEEAADLPHFCTQDGSRLLIKQGKVRMEIMPKVGGRISSLKYAGHEILVPIVDLDKVTDWGTVLWSSPQSDWGWPPIDVLDNKPYRLTTEDDRVVLMSEIDPRTGYQFTKTYRPNGDDRILIEYRITNHSNESKNLAPLEVTRLPSSGSLFFPSGDSEISSGLFYSLDVQTVDELTWFDYDRKKIRTDHHKMMQDGKEGWMAYVDQGYLLVKEFSDSPAGTTAKGESEIEIFAHVEHIFIEMKQQASIQTLAPGEHLDWVVVWHVKKLPEDLAENPTPQALAAYVRSLLGSVAR</sequence>
<name>A0ABV7FJN3_9GAMM</name>
<evidence type="ECO:0000313" key="3">
    <source>
        <dbReference type="Proteomes" id="UP001595555"/>
    </source>
</evidence>
<dbReference type="Pfam" id="PF14315">
    <property type="entry name" value="DUF4380"/>
    <property type="match status" value="1"/>
</dbReference>
<feature type="chain" id="PRO_5046476966" evidence="1">
    <location>
        <begin position="20"/>
        <end position="318"/>
    </location>
</feature>
<accession>A0ABV7FJN3</accession>
<reference evidence="3" key="1">
    <citation type="journal article" date="2019" name="Int. J. Syst. Evol. Microbiol.">
        <title>The Global Catalogue of Microorganisms (GCM) 10K type strain sequencing project: providing services to taxonomists for standard genome sequencing and annotation.</title>
        <authorList>
            <consortium name="The Broad Institute Genomics Platform"/>
            <consortium name="The Broad Institute Genome Sequencing Center for Infectious Disease"/>
            <person name="Wu L."/>
            <person name="Ma J."/>
        </authorList>
    </citation>
    <scope>NUCLEOTIDE SEQUENCE [LARGE SCALE GENOMIC DNA]</scope>
    <source>
        <strain evidence="3">KCTC 52237</strain>
    </source>
</reference>
<dbReference type="Proteomes" id="UP001595555">
    <property type="component" value="Unassembled WGS sequence"/>
</dbReference>
<keyword evidence="3" id="KW-1185">Reference proteome</keyword>
<dbReference type="EMBL" id="JBHRTF010000006">
    <property type="protein sequence ID" value="MFC3116795.1"/>
    <property type="molecule type" value="Genomic_DNA"/>
</dbReference>
<feature type="signal peptide" evidence="1">
    <location>
        <begin position="1"/>
        <end position="19"/>
    </location>
</feature>
<dbReference type="InterPro" id="IPR025488">
    <property type="entry name" value="DUF4380"/>
</dbReference>
<proteinExistence type="predicted"/>
<gene>
    <name evidence="2" type="ORF">ACFODX_14590</name>
</gene>